<name>A0A6J4K618_9BACT</name>
<sequence>WRDVLHEGPVPAGLSLRELSRVRAGFIASLGWGGVDEARRGFEERDAVLAASAAEDEVVLWFEHDLYDQLQLIQVLDWFHAHPRPRLTLINPAQYLGPSTPDQLRALFALRMPVTPAHLSAARAAWEAFRAPDPRGLEALSGAELAALPHLASALRRHLQQFPSTRDGLSRSERQALEVLAQGPRTAGELFTASHHDREDPIWLGDSTFYTYLEALGPLVIIDGTDELHRRIVALTDLGRDVLAGRMDRVAAIGIDRWLGGVHLSGRSVEWRWDESAGRMVQS</sequence>
<dbReference type="AlphaFoldDB" id="A0A6J4K618"/>
<proteinExistence type="predicted"/>
<evidence type="ECO:0000313" key="1">
    <source>
        <dbReference type="EMBL" id="CAA9296308.1"/>
    </source>
</evidence>
<reference evidence="1" key="1">
    <citation type="submission" date="2020-02" db="EMBL/GenBank/DDBJ databases">
        <authorList>
            <person name="Meier V. D."/>
        </authorList>
    </citation>
    <scope>NUCLEOTIDE SEQUENCE</scope>
    <source>
        <strain evidence="1">AVDCRST_MAG89</strain>
    </source>
</reference>
<accession>A0A6J4K618</accession>
<evidence type="ECO:0008006" key="2">
    <source>
        <dbReference type="Google" id="ProtNLM"/>
    </source>
</evidence>
<organism evidence="1">
    <name type="scientific">uncultured Gemmatimonadota bacterium</name>
    <dbReference type="NCBI Taxonomy" id="203437"/>
    <lineage>
        <taxon>Bacteria</taxon>
        <taxon>Pseudomonadati</taxon>
        <taxon>Gemmatimonadota</taxon>
        <taxon>environmental samples</taxon>
    </lineage>
</organism>
<gene>
    <name evidence="1" type="ORF">AVDCRST_MAG89-153</name>
</gene>
<protein>
    <recommendedName>
        <fullName evidence="2">DUF1835 domain-containing protein</fullName>
    </recommendedName>
</protein>
<dbReference type="EMBL" id="CADCTV010000036">
    <property type="protein sequence ID" value="CAA9296308.1"/>
    <property type="molecule type" value="Genomic_DNA"/>
</dbReference>
<feature type="non-terminal residue" evidence="1">
    <location>
        <position position="1"/>
    </location>
</feature>